<evidence type="ECO:0000256" key="3">
    <source>
        <dbReference type="ARBA" id="ARBA00022729"/>
    </source>
</evidence>
<dbReference type="InterPro" id="IPR013783">
    <property type="entry name" value="Ig-like_fold"/>
</dbReference>
<keyword evidence="4" id="KW-0677">Repeat</keyword>
<dbReference type="AlphaFoldDB" id="A0A3Q3LJ51"/>
<dbReference type="InterPro" id="IPR003599">
    <property type="entry name" value="Ig_sub"/>
</dbReference>
<evidence type="ECO:0000256" key="9">
    <source>
        <dbReference type="ARBA" id="ARBA00023180"/>
    </source>
</evidence>
<keyword evidence="8" id="KW-1015">Disulfide bond</keyword>
<evidence type="ECO:0000256" key="8">
    <source>
        <dbReference type="ARBA" id="ARBA00023157"/>
    </source>
</evidence>
<keyword evidence="3" id="KW-0732">Signal</keyword>
<evidence type="ECO:0000256" key="6">
    <source>
        <dbReference type="ARBA" id="ARBA00022989"/>
    </source>
</evidence>
<dbReference type="PANTHER" id="PTHR13771">
    <property type="entry name" value="INTERCELLULAR ADHESION MOLECULE"/>
    <property type="match status" value="1"/>
</dbReference>
<evidence type="ECO:0000256" key="7">
    <source>
        <dbReference type="ARBA" id="ARBA00023136"/>
    </source>
</evidence>
<feature type="domain" description="Ig-like" evidence="11">
    <location>
        <begin position="282"/>
        <end position="365"/>
    </location>
</feature>
<dbReference type="GO" id="GO:0016020">
    <property type="term" value="C:membrane"/>
    <property type="evidence" value="ECO:0007669"/>
    <property type="project" value="UniProtKB-SubCell"/>
</dbReference>
<dbReference type="InterPro" id="IPR003598">
    <property type="entry name" value="Ig_sub2"/>
</dbReference>
<keyword evidence="10" id="KW-0393">Immunoglobulin domain</keyword>
<dbReference type="GeneTree" id="ENSGT00940000159005"/>
<evidence type="ECO:0000256" key="1">
    <source>
        <dbReference type="ARBA" id="ARBA00004479"/>
    </source>
</evidence>
<dbReference type="Pfam" id="PF13927">
    <property type="entry name" value="Ig_3"/>
    <property type="match status" value="2"/>
</dbReference>
<dbReference type="GO" id="GO:0005178">
    <property type="term" value="F:integrin binding"/>
    <property type="evidence" value="ECO:0007669"/>
    <property type="project" value="InterPro"/>
</dbReference>
<keyword evidence="9" id="KW-0325">Glycoprotein</keyword>
<dbReference type="PANTHER" id="PTHR13771:SF9">
    <property type="entry name" value="INTERCELLULAR ADHESION MOLECULE 5"/>
    <property type="match status" value="1"/>
</dbReference>
<evidence type="ECO:0000256" key="5">
    <source>
        <dbReference type="ARBA" id="ARBA00022889"/>
    </source>
</evidence>
<reference evidence="12" key="2">
    <citation type="submission" date="2025-09" db="UniProtKB">
        <authorList>
            <consortium name="Ensembl"/>
        </authorList>
    </citation>
    <scope>IDENTIFICATION</scope>
</reference>
<dbReference type="PROSITE" id="PS50835">
    <property type="entry name" value="IG_LIKE"/>
    <property type="match status" value="4"/>
</dbReference>
<dbReference type="InterPro" id="IPR036179">
    <property type="entry name" value="Ig-like_dom_sf"/>
</dbReference>
<dbReference type="PRINTS" id="PR01472">
    <property type="entry name" value="ICAMVCAM1"/>
</dbReference>
<evidence type="ECO:0000256" key="2">
    <source>
        <dbReference type="ARBA" id="ARBA00022692"/>
    </source>
</evidence>
<name>A0A3Q3LJ51_9TELE</name>
<evidence type="ECO:0000256" key="10">
    <source>
        <dbReference type="ARBA" id="ARBA00023319"/>
    </source>
</evidence>
<dbReference type="Gene3D" id="2.60.40.10">
    <property type="entry name" value="Immunoglobulins"/>
    <property type="match status" value="5"/>
</dbReference>
<comment type="subcellular location">
    <subcellularLocation>
        <location evidence="1">Membrane</location>
        <topology evidence="1">Single-pass type I membrane protein</topology>
    </subcellularLocation>
</comment>
<feature type="domain" description="Ig-like" evidence="11">
    <location>
        <begin position="81"/>
        <end position="179"/>
    </location>
</feature>
<sequence length="478" mass="52699">MFVCLCNYPTSASCSICQHGCRYGNPGLEKPIGTHTRNGTTFFWRVNRMSEWDISIICHYEDLETQKQCCGTLPITVYKPPDTVSISVNHNGLMVEGRQYTLQCTVQDVAPVGNLTVTFYRRQTSLVQIRSNKTTKTPVTETFTLKISPSKDDDGAQYWCEAKLQLGPEAPQDLPVMVSQNLTATVYYKPQFANTLHPHQITVTEGNPLHLNCSAVGNPRPSYSWVLPLNRSPSISNSVLTINSVTIADNGQYNCSVRNTEGTKKPPDTVSISVNHTGPMVEGRQYTLQCTVQDVAPVGNLTVTFYRRQTSLVQTGSNKTTKAPVTETFTLKISPSKDDDGAQYWCEAKLQLGPEAPQDLPVTVSQNLTATVYYKPQLNHPSKRTITITHGSHLQLNCSAAGNPSPSYTWTLPGQLNSFNGSVFTVSAVTVEHEGKYTCIVSSDLGTATVLFEVKVQSEFKHLSFILLVVRIMTVTSL</sequence>
<protein>
    <recommendedName>
        <fullName evidence="11">Ig-like domain-containing protein</fullName>
    </recommendedName>
</protein>
<dbReference type="InterPro" id="IPR007110">
    <property type="entry name" value="Ig-like_dom"/>
</dbReference>
<dbReference type="InterPro" id="IPR003987">
    <property type="entry name" value="ICAM_VCAM_N"/>
</dbReference>
<evidence type="ECO:0000259" key="11">
    <source>
        <dbReference type="PROSITE" id="PS50835"/>
    </source>
</evidence>
<dbReference type="Proteomes" id="UP000261640">
    <property type="component" value="Unplaced"/>
</dbReference>
<reference evidence="12" key="1">
    <citation type="submission" date="2025-08" db="UniProtKB">
        <authorList>
            <consortium name="Ensembl"/>
        </authorList>
    </citation>
    <scope>IDENTIFICATION</scope>
</reference>
<dbReference type="GO" id="GO:0098609">
    <property type="term" value="P:cell-cell adhesion"/>
    <property type="evidence" value="ECO:0007669"/>
    <property type="project" value="InterPro"/>
</dbReference>
<feature type="domain" description="Ig-like" evidence="11">
    <location>
        <begin position="190"/>
        <end position="271"/>
    </location>
</feature>
<keyword evidence="5" id="KW-0130">Cell adhesion</keyword>
<dbReference type="InterPro" id="IPR047012">
    <property type="entry name" value="ICAM_VCAM"/>
</dbReference>
<evidence type="ECO:0000313" key="13">
    <source>
        <dbReference type="Proteomes" id="UP000261640"/>
    </source>
</evidence>
<feature type="domain" description="Ig-like" evidence="11">
    <location>
        <begin position="376"/>
        <end position="457"/>
    </location>
</feature>
<evidence type="ECO:0000313" key="12">
    <source>
        <dbReference type="Ensembl" id="ENSMAMP00000009981.2"/>
    </source>
</evidence>
<accession>A0A3Q3LJ51</accession>
<organism evidence="12 13">
    <name type="scientific">Mastacembelus armatus</name>
    <name type="common">zig-zag eel</name>
    <dbReference type="NCBI Taxonomy" id="205130"/>
    <lineage>
        <taxon>Eukaryota</taxon>
        <taxon>Metazoa</taxon>
        <taxon>Chordata</taxon>
        <taxon>Craniata</taxon>
        <taxon>Vertebrata</taxon>
        <taxon>Euteleostomi</taxon>
        <taxon>Actinopterygii</taxon>
        <taxon>Neopterygii</taxon>
        <taxon>Teleostei</taxon>
        <taxon>Neoteleostei</taxon>
        <taxon>Acanthomorphata</taxon>
        <taxon>Anabantaria</taxon>
        <taxon>Synbranchiformes</taxon>
        <taxon>Mastacembelidae</taxon>
        <taxon>Mastacembelus</taxon>
    </lineage>
</organism>
<dbReference type="SMART" id="SM00409">
    <property type="entry name" value="IG"/>
    <property type="match status" value="4"/>
</dbReference>
<dbReference type="Ensembl" id="ENSMAMT00000010235.2">
    <property type="protein sequence ID" value="ENSMAMP00000009981.2"/>
    <property type="gene ID" value="ENSMAMG00000006678.2"/>
</dbReference>
<proteinExistence type="predicted"/>
<dbReference type="SMART" id="SM00408">
    <property type="entry name" value="IGc2"/>
    <property type="match status" value="4"/>
</dbReference>
<dbReference type="SUPFAM" id="SSF48726">
    <property type="entry name" value="Immunoglobulin"/>
    <property type="match status" value="4"/>
</dbReference>
<keyword evidence="6" id="KW-1133">Transmembrane helix</keyword>
<keyword evidence="7" id="KW-0472">Membrane</keyword>
<keyword evidence="2" id="KW-0812">Transmembrane</keyword>
<evidence type="ECO:0000256" key="4">
    <source>
        <dbReference type="ARBA" id="ARBA00022737"/>
    </source>
</evidence>
<keyword evidence="13" id="KW-1185">Reference proteome</keyword>